<keyword evidence="1" id="KW-0472">Membrane</keyword>
<gene>
    <name evidence="2" type="ORF">S01H4_61649</name>
</gene>
<keyword evidence="1" id="KW-1133">Transmembrane helix</keyword>
<dbReference type="EMBL" id="BART01036604">
    <property type="protein sequence ID" value="GAH12643.1"/>
    <property type="molecule type" value="Genomic_DNA"/>
</dbReference>
<dbReference type="AlphaFoldDB" id="X1EVJ8"/>
<protein>
    <submittedName>
        <fullName evidence="2">Uncharacterized protein</fullName>
    </submittedName>
</protein>
<feature type="non-terminal residue" evidence="2">
    <location>
        <position position="1"/>
    </location>
</feature>
<organism evidence="2">
    <name type="scientific">marine sediment metagenome</name>
    <dbReference type="NCBI Taxonomy" id="412755"/>
    <lineage>
        <taxon>unclassified sequences</taxon>
        <taxon>metagenomes</taxon>
        <taxon>ecological metagenomes</taxon>
    </lineage>
</organism>
<name>X1EVJ8_9ZZZZ</name>
<evidence type="ECO:0000313" key="2">
    <source>
        <dbReference type="EMBL" id="GAH12643.1"/>
    </source>
</evidence>
<evidence type="ECO:0000256" key="1">
    <source>
        <dbReference type="SAM" id="Phobius"/>
    </source>
</evidence>
<sequence length="49" mass="5506">NNSIVDAASINTLRFKNKIMVTINKVVNMIAIWGVLNLLFTFEKNLGII</sequence>
<keyword evidence="1" id="KW-0812">Transmembrane</keyword>
<reference evidence="2" key="1">
    <citation type="journal article" date="2014" name="Front. Microbiol.">
        <title>High frequency of phylogenetically diverse reductive dehalogenase-homologous genes in deep subseafloor sedimentary metagenomes.</title>
        <authorList>
            <person name="Kawai M."/>
            <person name="Futagami T."/>
            <person name="Toyoda A."/>
            <person name="Takaki Y."/>
            <person name="Nishi S."/>
            <person name="Hori S."/>
            <person name="Arai W."/>
            <person name="Tsubouchi T."/>
            <person name="Morono Y."/>
            <person name="Uchiyama I."/>
            <person name="Ito T."/>
            <person name="Fujiyama A."/>
            <person name="Inagaki F."/>
            <person name="Takami H."/>
        </authorList>
    </citation>
    <scope>NUCLEOTIDE SEQUENCE</scope>
    <source>
        <strain evidence="2">Expedition CK06-06</strain>
    </source>
</reference>
<accession>X1EVJ8</accession>
<feature type="transmembrane region" description="Helical" evidence="1">
    <location>
        <begin position="19"/>
        <end position="40"/>
    </location>
</feature>
<comment type="caution">
    <text evidence="2">The sequence shown here is derived from an EMBL/GenBank/DDBJ whole genome shotgun (WGS) entry which is preliminary data.</text>
</comment>
<proteinExistence type="predicted"/>